<gene>
    <name evidence="1" type="ORF">D6810_01970</name>
</gene>
<dbReference type="InterPro" id="IPR005492">
    <property type="entry name" value="EPTP"/>
</dbReference>
<evidence type="ECO:0000313" key="2">
    <source>
        <dbReference type="Proteomes" id="UP000269410"/>
    </source>
</evidence>
<sequence length="21" mass="2553">MTHTYDFNHFVVDNKHYLALS</sequence>
<name>A0A3M0YYB1_9BACT</name>
<proteinExistence type="predicted"/>
<protein>
    <submittedName>
        <fullName evidence="1">Uncharacterized protein</fullName>
    </submittedName>
</protein>
<comment type="caution">
    <text evidence="1">The sequence shown here is derived from an EMBL/GenBank/DDBJ whole genome shotgun (WGS) entry which is preliminary data.</text>
</comment>
<dbReference type="Pfam" id="PF03736">
    <property type="entry name" value="EPTP"/>
    <property type="match status" value="1"/>
</dbReference>
<dbReference type="AlphaFoldDB" id="A0A3M0YYB1"/>
<evidence type="ECO:0000313" key="1">
    <source>
        <dbReference type="EMBL" id="RMD77110.1"/>
    </source>
</evidence>
<accession>A0A3M0YYB1</accession>
<dbReference type="Proteomes" id="UP000269410">
    <property type="component" value="Unassembled WGS sequence"/>
</dbReference>
<dbReference type="EMBL" id="RFKV01000062">
    <property type="protein sequence ID" value="RMD77110.1"/>
    <property type="molecule type" value="Genomic_DNA"/>
</dbReference>
<organism evidence="1 2">
    <name type="scientific">Candidatus Dojkabacteria bacterium</name>
    <dbReference type="NCBI Taxonomy" id="2099670"/>
    <lineage>
        <taxon>Bacteria</taxon>
        <taxon>Candidatus Dojkabacteria</taxon>
    </lineage>
</organism>
<reference evidence="1 2" key="1">
    <citation type="submission" date="2018-10" db="EMBL/GenBank/DDBJ databases">
        <title>Thermophilic Lithotrophy and Phototrophy in an Intertidal, Iron-rich, Geothermal Spring.</title>
        <authorList>
            <person name="Ward L.M."/>
            <person name="Idei A."/>
            <person name="Nakagawa M."/>
            <person name="Ueno Y."/>
            <person name="Fischer W."/>
            <person name="Mcglynn S.E."/>
        </authorList>
    </citation>
    <scope>NUCLEOTIDE SEQUENCE [LARGE SCALE GENOMIC DNA]</scope>
    <source>
        <strain evidence="1">J137</strain>
    </source>
</reference>